<dbReference type="AlphaFoldDB" id="A0A2I7N6L0"/>
<keyword evidence="6 8" id="KW-0057">Aromatic amino acid biosynthesis</keyword>
<dbReference type="InterPro" id="IPR006219">
    <property type="entry name" value="DAHP_synth_1"/>
</dbReference>
<proteinExistence type="inferred from homology"/>
<organism evidence="10 11">
    <name type="scientific">Aquella oligotrophica</name>
    <dbReference type="NCBI Taxonomy" id="2067065"/>
    <lineage>
        <taxon>Bacteria</taxon>
        <taxon>Pseudomonadati</taxon>
        <taxon>Pseudomonadota</taxon>
        <taxon>Betaproteobacteria</taxon>
        <taxon>Neisseriales</taxon>
        <taxon>Neisseriaceae</taxon>
        <taxon>Aquella</taxon>
    </lineage>
</organism>
<dbReference type="Pfam" id="PF00793">
    <property type="entry name" value="DAHP_synth_1"/>
    <property type="match status" value="1"/>
</dbReference>
<dbReference type="PIRSF" id="PIRSF001361">
    <property type="entry name" value="DAHP_synthase"/>
    <property type="match status" value="1"/>
</dbReference>
<dbReference type="Proteomes" id="UP000236655">
    <property type="component" value="Chromosome"/>
</dbReference>
<keyword evidence="4 8" id="KW-0028">Amino-acid biosynthesis</keyword>
<dbReference type="PANTHER" id="PTHR21225">
    <property type="entry name" value="PHOSPHO-2-DEHYDRO-3-DEOXYHEPTONATE ALDOLASE DAHP SYNTHETASE"/>
    <property type="match status" value="1"/>
</dbReference>
<dbReference type="Gene3D" id="3.20.20.70">
    <property type="entry name" value="Aldolase class I"/>
    <property type="match status" value="1"/>
</dbReference>
<dbReference type="EMBL" id="CP024847">
    <property type="protein sequence ID" value="AUR52116.1"/>
    <property type="molecule type" value="Genomic_DNA"/>
</dbReference>
<reference evidence="11" key="1">
    <citation type="submission" date="2017-11" db="EMBL/GenBank/DDBJ databases">
        <authorList>
            <person name="Chan K.G."/>
            <person name="Lee L.S."/>
        </authorList>
    </citation>
    <scope>NUCLEOTIDE SEQUENCE [LARGE SCALE GENOMIC DNA]</scope>
    <source>
        <strain evidence="11">DSM 100970</strain>
    </source>
</reference>
<name>A0A2I7N6L0_9NEIS</name>
<dbReference type="UniPathway" id="UPA00053">
    <property type="reaction ID" value="UER00084"/>
</dbReference>
<evidence type="ECO:0000313" key="10">
    <source>
        <dbReference type="EMBL" id="AUR52116.1"/>
    </source>
</evidence>
<protein>
    <recommendedName>
        <fullName evidence="8">Phospho-2-dehydro-3-deoxyheptonate aldolase</fullName>
        <ecNumber evidence="8">2.5.1.54</ecNumber>
    </recommendedName>
</protein>
<evidence type="ECO:0000256" key="7">
    <source>
        <dbReference type="ARBA" id="ARBA00047508"/>
    </source>
</evidence>
<dbReference type="PANTHER" id="PTHR21225:SF12">
    <property type="entry name" value="PHOSPHO-2-DEHYDRO-3-DEOXYHEPTONATE ALDOLASE, TYROSINE-INHIBITED"/>
    <property type="match status" value="1"/>
</dbReference>
<evidence type="ECO:0000256" key="5">
    <source>
        <dbReference type="ARBA" id="ARBA00022679"/>
    </source>
</evidence>
<dbReference type="GO" id="GO:0008652">
    <property type="term" value="P:amino acid biosynthetic process"/>
    <property type="evidence" value="ECO:0007669"/>
    <property type="project" value="UniProtKB-KW"/>
</dbReference>
<evidence type="ECO:0000256" key="6">
    <source>
        <dbReference type="ARBA" id="ARBA00023141"/>
    </source>
</evidence>
<gene>
    <name evidence="10" type="ORF">CUN60_07305</name>
</gene>
<dbReference type="GO" id="GO:0009073">
    <property type="term" value="P:aromatic amino acid family biosynthetic process"/>
    <property type="evidence" value="ECO:0007669"/>
    <property type="project" value="UniProtKB-KW"/>
</dbReference>
<dbReference type="EC" id="2.5.1.54" evidence="8"/>
<dbReference type="NCBIfam" id="NF009395">
    <property type="entry name" value="PRK12755.1"/>
    <property type="match status" value="1"/>
</dbReference>
<evidence type="ECO:0000313" key="11">
    <source>
        <dbReference type="Proteomes" id="UP000236655"/>
    </source>
</evidence>
<dbReference type="GO" id="GO:0009423">
    <property type="term" value="P:chorismate biosynthetic process"/>
    <property type="evidence" value="ECO:0007669"/>
    <property type="project" value="UniProtKB-UniPathway"/>
</dbReference>
<comment type="pathway">
    <text evidence="2 8">Metabolic intermediate biosynthesis; chorismate biosynthesis; chorismate from D-erythrose 4-phosphate and phosphoenolpyruvate: step 1/7.</text>
</comment>
<dbReference type="InterPro" id="IPR013785">
    <property type="entry name" value="Aldolase_TIM"/>
</dbReference>
<evidence type="ECO:0000256" key="1">
    <source>
        <dbReference type="ARBA" id="ARBA00003726"/>
    </source>
</evidence>
<keyword evidence="5 8" id="KW-0808">Transferase</keyword>
<comment type="similarity">
    <text evidence="3 8">Belongs to the class-I DAHP synthase family.</text>
</comment>
<dbReference type="RefSeq" id="WP_102951412.1">
    <property type="nucleotide sequence ID" value="NZ_CP024847.1"/>
</dbReference>
<evidence type="ECO:0000256" key="4">
    <source>
        <dbReference type="ARBA" id="ARBA00022605"/>
    </source>
</evidence>
<dbReference type="KEGG" id="nba:CUN60_07305"/>
<sequence>MAYQTIKKVPTSEEIISKIPLTENGYKNIERHKEEIEAILSGEDSRLLMIIGPCSAWPSEAVLDYANRLQQISEEVKDQIKIIMRVYIQKPRTVKGWTGPINQPDPLAEPDIEAGIWYCRKLMTQVVELGLPIADECLFTHNARGFQELLSWVAIGARSTEDQEHRIFASSLDCPVGMKNPTHGSLKIAVNSIVAAQHSHYAVFDGYEVKTAGNKYAHLVLRGSNDKPNYSVEHIHEVAGHFAKGGVVNPAIIVDVSHDNCLINGVKDHNAQATIVKNVIDSLGDKPELRKLVKGFMLESFIKEGRQNAESGDPIDLGGLSITDPCLSWDTTKELLLSVASKLRA</sequence>
<dbReference type="GO" id="GO:0003849">
    <property type="term" value="F:3-deoxy-7-phosphoheptulonate synthase activity"/>
    <property type="evidence" value="ECO:0007669"/>
    <property type="project" value="UniProtKB-EC"/>
</dbReference>
<accession>A0A2I7N6L0</accession>
<feature type="domain" description="DAHP synthetase I/KDSA" evidence="9">
    <location>
        <begin position="38"/>
        <end position="335"/>
    </location>
</feature>
<keyword evidence="11" id="KW-1185">Reference proteome</keyword>
<evidence type="ECO:0000259" key="9">
    <source>
        <dbReference type="Pfam" id="PF00793"/>
    </source>
</evidence>
<comment type="catalytic activity">
    <reaction evidence="7 8">
        <text>D-erythrose 4-phosphate + phosphoenolpyruvate + H2O = 7-phospho-2-dehydro-3-deoxy-D-arabino-heptonate + phosphate</text>
        <dbReference type="Rhea" id="RHEA:14717"/>
        <dbReference type="ChEBI" id="CHEBI:15377"/>
        <dbReference type="ChEBI" id="CHEBI:16897"/>
        <dbReference type="ChEBI" id="CHEBI:43474"/>
        <dbReference type="ChEBI" id="CHEBI:58394"/>
        <dbReference type="ChEBI" id="CHEBI:58702"/>
        <dbReference type="EC" id="2.5.1.54"/>
    </reaction>
</comment>
<dbReference type="NCBIfam" id="TIGR00034">
    <property type="entry name" value="aroFGH"/>
    <property type="match status" value="1"/>
</dbReference>
<dbReference type="OrthoDB" id="9807331at2"/>
<evidence type="ECO:0000256" key="3">
    <source>
        <dbReference type="ARBA" id="ARBA00007985"/>
    </source>
</evidence>
<dbReference type="SUPFAM" id="SSF51569">
    <property type="entry name" value="Aldolase"/>
    <property type="match status" value="1"/>
</dbReference>
<dbReference type="GO" id="GO:0005737">
    <property type="term" value="C:cytoplasm"/>
    <property type="evidence" value="ECO:0007669"/>
    <property type="project" value="TreeGrafter"/>
</dbReference>
<evidence type="ECO:0000256" key="2">
    <source>
        <dbReference type="ARBA" id="ARBA00004688"/>
    </source>
</evidence>
<comment type="function">
    <text evidence="1 8">Stereospecific condensation of phosphoenolpyruvate (PEP) and D-erythrose-4-phosphate (E4P) giving rise to 3-deoxy-D-arabino-heptulosonate-7-phosphate (DAHP).</text>
</comment>
<dbReference type="InterPro" id="IPR006218">
    <property type="entry name" value="DAHP1/KDSA"/>
</dbReference>
<evidence type="ECO:0000256" key="8">
    <source>
        <dbReference type="PIRNR" id="PIRNR001361"/>
    </source>
</evidence>